<reference evidence="5 6" key="1">
    <citation type="submission" date="2019-11" db="EMBL/GenBank/DDBJ databases">
        <authorList>
            <person name="Cho J.-C."/>
        </authorList>
    </citation>
    <scope>NUCLEOTIDE SEQUENCE [LARGE SCALE GENOMIC DNA]</scope>
    <source>
        <strain evidence="4 5">JH1073</strain>
        <strain evidence="3 6">JH702</strain>
    </source>
</reference>
<dbReference type="Proteomes" id="UP001321249">
    <property type="component" value="Unassembled WGS sequence"/>
</dbReference>
<evidence type="ECO:0000313" key="6">
    <source>
        <dbReference type="Proteomes" id="UP001321249"/>
    </source>
</evidence>
<evidence type="ECO:0000313" key="3">
    <source>
        <dbReference type="EMBL" id="MDG0866668.1"/>
    </source>
</evidence>
<reference evidence="5" key="3">
    <citation type="submission" date="2023-06" db="EMBL/GenBank/DDBJ databases">
        <title>Pangenomics reveal diversification of enzyme families and niche specialization in globally abundant SAR202 bacteria.</title>
        <authorList>
            <person name="Saw J.H.W."/>
        </authorList>
    </citation>
    <scope>NUCLEOTIDE SEQUENCE [LARGE SCALE GENOMIC DNA]</scope>
    <source>
        <strain evidence="5">JH1073</strain>
    </source>
</reference>
<dbReference type="Proteomes" id="UP001219901">
    <property type="component" value="Chromosome"/>
</dbReference>
<dbReference type="PROSITE" id="PS51257">
    <property type="entry name" value="PROKAR_LIPOPROTEIN"/>
    <property type="match status" value="1"/>
</dbReference>
<reference evidence="4" key="2">
    <citation type="journal article" date="2023" name="Nat. Commun.">
        <title>Cultivation of marine bacteria of the SAR202 clade.</title>
        <authorList>
            <person name="Lim Y."/>
            <person name="Seo J.H."/>
            <person name="Giovannoni S.J."/>
            <person name="Kang I."/>
            <person name="Cho J.C."/>
        </authorList>
    </citation>
    <scope>NUCLEOTIDE SEQUENCE</scope>
    <source>
        <strain evidence="4">JH1073</strain>
    </source>
</reference>
<evidence type="ECO:0000256" key="2">
    <source>
        <dbReference type="SAM" id="SignalP"/>
    </source>
</evidence>
<organism evidence="4 5">
    <name type="scientific">Candidatus Lucifugimonas marina</name>
    <dbReference type="NCBI Taxonomy" id="3038979"/>
    <lineage>
        <taxon>Bacteria</taxon>
        <taxon>Bacillati</taxon>
        <taxon>Chloroflexota</taxon>
        <taxon>Dehalococcoidia</taxon>
        <taxon>SAR202 cluster</taxon>
        <taxon>Candidatus Lucifugimonadales</taxon>
        <taxon>Candidatus Lucifugimonadaceae</taxon>
        <taxon>Candidatus Lucifugimonas</taxon>
    </lineage>
</organism>
<gene>
    <name evidence="3" type="ORF">GKO46_06205</name>
    <name evidence="4" type="ORF">GKO48_00200</name>
</gene>
<dbReference type="EMBL" id="CP046147">
    <property type="protein sequence ID" value="WFG38097.1"/>
    <property type="molecule type" value="Genomic_DNA"/>
</dbReference>
<evidence type="ECO:0000313" key="5">
    <source>
        <dbReference type="Proteomes" id="UP001219901"/>
    </source>
</evidence>
<sequence>MPKISKSTLLISIAIMLTVVAVACDSSAEKPTAEPEPPTAVPTVVESESIGTDSAGRTRTPGVRGDSAASFDDPEIQECLASSLEIDLGDSTEFDVDALRQLDPIAISSAFQDCGVEFGRPGGTGGILGGGGFVGSGIADPEIRDCLTGILGEDALDNLGQGSGLGLEPESLAAFEECGINFGDGGGTRFQFGGGLRGGDRGGFGGDGSFLECMAEELGEDALIQLLNPSGAPSPEVQGALTKCGAGIAIPVEPDGGIGDGAGPIPIEPAEEPTATQIPVSELTIEQLTCLSSELDPSALASAVVATSSGDLSEIPDEILAALQTCGIGS</sequence>
<dbReference type="EMBL" id="WMBE01000002">
    <property type="protein sequence ID" value="MDG0866668.1"/>
    <property type="molecule type" value="Genomic_DNA"/>
</dbReference>
<dbReference type="AlphaFoldDB" id="A0AAJ5ZB47"/>
<feature type="chain" id="PRO_5042582112" evidence="2">
    <location>
        <begin position="24"/>
        <end position="330"/>
    </location>
</feature>
<feature type="region of interest" description="Disordered" evidence="1">
    <location>
        <begin position="28"/>
        <end position="70"/>
    </location>
</feature>
<name>A0AAJ5ZB47_9CHLR</name>
<protein>
    <submittedName>
        <fullName evidence="4">Uncharacterized protein</fullName>
    </submittedName>
</protein>
<evidence type="ECO:0000313" key="4">
    <source>
        <dbReference type="EMBL" id="WFG38097.1"/>
    </source>
</evidence>
<evidence type="ECO:0000256" key="1">
    <source>
        <dbReference type="SAM" id="MobiDB-lite"/>
    </source>
</evidence>
<dbReference type="RefSeq" id="WP_342824284.1">
    <property type="nucleotide sequence ID" value="NZ_CP046146.1"/>
</dbReference>
<feature type="signal peptide" evidence="2">
    <location>
        <begin position="1"/>
        <end position="23"/>
    </location>
</feature>
<keyword evidence="2" id="KW-0732">Signal</keyword>
<accession>A0AAJ5ZB47</accession>
<keyword evidence="5" id="KW-1185">Reference proteome</keyword>
<proteinExistence type="predicted"/>